<sequence length="73" mass="8585">MDLSVKNNENIEFMLDVIKKKLQLVNQDVLRPDAFSTENYEELYDIYQLVNKQSSFSVGQMEGILDELRSIRK</sequence>
<dbReference type="RefSeq" id="WP_380964707.1">
    <property type="nucleotide sequence ID" value="NZ_JBHTCO010000004.1"/>
</dbReference>
<accession>A0ABW2PSY3</accession>
<dbReference type="InterPro" id="IPR009507">
    <property type="entry name" value="UPF0435"/>
</dbReference>
<dbReference type="EMBL" id="JBHTCO010000004">
    <property type="protein sequence ID" value="MFC7392522.1"/>
    <property type="molecule type" value="Genomic_DNA"/>
</dbReference>
<reference evidence="2" key="1">
    <citation type="journal article" date="2019" name="Int. J. Syst. Evol. Microbiol.">
        <title>The Global Catalogue of Microorganisms (GCM) 10K type strain sequencing project: providing services to taxonomists for standard genome sequencing and annotation.</title>
        <authorList>
            <consortium name="The Broad Institute Genomics Platform"/>
            <consortium name="The Broad Institute Genome Sequencing Center for Infectious Disease"/>
            <person name="Wu L."/>
            <person name="Ma J."/>
        </authorList>
    </citation>
    <scope>NUCLEOTIDE SEQUENCE [LARGE SCALE GENOMIC DNA]</scope>
    <source>
        <strain evidence="2">CGMCC 1.16305</strain>
    </source>
</reference>
<comment type="caution">
    <text evidence="1">The sequence shown here is derived from an EMBL/GenBank/DDBJ whole genome shotgun (WGS) entry which is preliminary data.</text>
</comment>
<organism evidence="1 2">
    <name type="scientific">Scopulibacillus cellulosilyticus</name>
    <dbReference type="NCBI Taxonomy" id="2665665"/>
    <lineage>
        <taxon>Bacteria</taxon>
        <taxon>Bacillati</taxon>
        <taxon>Bacillota</taxon>
        <taxon>Bacilli</taxon>
        <taxon>Bacillales</taxon>
        <taxon>Sporolactobacillaceae</taxon>
        <taxon>Scopulibacillus</taxon>
    </lineage>
</organism>
<gene>
    <name evidence="1" type="ORF">ACFQRG_05945</name>
</gene>
<dbReference type="Pfam" id="PF06569">
    <property type="entry name" value="DUF1128"/>
    <property type="match status" value="1"/>
</dbReference>
<proteinExistence type="predicted"/>
<keyword evidence="2" id="KW-1185">Reference proteome</keyword>
<protein>
    <submittedName>
        <fullName evidence="1">DUF1128 domain-containing protein</fullName>
    </submittedName>
</protein>
<evidence type="ECO:0000313" key="1">
    <source>
        <dbReference type="EMBL" id="MFC7392522.1"/>
    </source>
</evidence>
<evidence type="ECO:0000313" key="2">
    <source>
        <dbReference type="Proteomes" id="UP001596505"/>
    </source>
</evidence>
<name>A0ABW2PSY3_9BACL</name>
<dbReference type="Proteomes" id="UP001596505">
    <property type="component" value="Unassembled WGS sequence"/>
</dbReference>